<evidence type="ECO:0000256" key="3">
    <source>
        <dbReference type="ARBA" id="ARBA00011738"/>
    </source>
</evidence>
<dbReference type="Proteomes" id="UP000052015">
    <property type="component" value="Unassembled WGS sequence"/>
</dbReference>
<dbReference type="GO" id="GO:0051087">
    <property type="term" value="F:protein-folding chaperone binding"/>
    <property type="evidence" value="ECO:0007669"/>
    <property type="project" value="InterPro"/>
</dbReference>
<dbReference type="PATRIC" id="fig|908809.3.peg.1283"/>
<accession>A0A0R3K388</accession>
<gene>
    <name evidence="10 14" type="primary">grpE</name>
    <name evidence="14" type="ORF">ABG79_01274</name>
</gene>
<evidence type="ECO:0000256" key="10">
    <source>
        <dbReference type="HAMAP-Rule" id="MF_01151"/>
    </source>
</evidence>
<evidence type="ECO:0000256" key="2">
    <source>
        <dbReference type="ARBA" id="ARBA00009054"/>
    </source>
</evidence>
<dbReference type="Gene3D" id="3.90.20.20">
    <property type="match status" value="1"/>
</dbReference>
<proteinExistence type="inferred from homology"/>
<evidence type="ECO:0000256" key="1">
    <source>
        <dbReference type="ARBA" id="ARBA00004496"/>
    </source>
</evidence>
<comment type="subunit">
    <text evidence="3 10">Homodimer.</text>
</comment>
<dbReference type="NCBIfam" id="NF010738">
    <property type="entry name" value="PRK14140.1"/>
    <property type="match status" value="1"/>
</dbReference>
<evidence type="ECO:0000256" key="8">
    <source>
        <dbReference type="ARBA" id="ARBA00072274"/>
    </source>
</evidence>
<evidence type="ECO:0000256" key="13">
    <source>
        <dbReference type="SAM" id="MobiDB-lite"/>
    </source>
</evidence>
<comment type="function">
    <text evidence="7 10 11">Participates actively in the response to hyperosmotic and heat shock by preventing the aggregation of stress-denatured proteins, in association with DnaK and GrpE. It is the nucleotide exchange factor for DnaK and may function as a thermosensor. Unfolded proteins bind initially to DnaJ; upon interaction with the DnaJ-bound protein, DnaK hydrolyzes its bound ATP, resulting in the formation of a stable complex. GrpE releases ADP from DnaK; ATP binding to DnaK triggers the release of the substrate protein, thus completing the reaction cycle. Several rounds of ATP-dependent interactions between DnaJ, DnaK and GrpE are required for fully efficient folding.</text>
</comment>
<comment type="caution">
    <text evidence="14">The sequence shown here is derived from an EMBL/GenBank/DDBJ whole genome shotgun (WGS) entry which is preliminary data.</text>
</comment>
<name>A0A0R3K388_CALMK</name>
<keyword evidence="15" id="KW-1185">Reference proteome</keyword>
<dbReference type="GO" id="GO:0005737">
    <property type="term" value="C:cytoplasm"/>
    <property type="evidence" value="ECO:0007669"/>
    <property type="project" value="UniProtKB-SubCell"/>
</dbReference>
<feature type="compositionally biased region" description="Acidic residues" evidence="13">
    <location>
        <begin position="26"/>
        <end position="39"/>
    </location>
</feature>
<dbReference type="GO" id="GO:0042803">
    <property type="term" value="F:protein homodimerization activity"/>
    <property type="evidence" value="ECO:0007669"/>
    <property type="project" value="InterPro"/>
</dbReference>
<dbReference type="InterPro" id="IPR009012">
    <property type="entry name" value="GrpE_head"/>
</dbReference>
<dbReference type="STRING" id="908809.ABG79_01274"/>
<dbReference type="PANTHER" id="PTHR21237">
    <property type="entry name" value="GRPE PROTEIN"/>
    <property type="match status" value="1"/>
</dbReference>
<dbReference type="RefSeq" id="WP_057978280.1">
    <property type="nucleotide sequence ID" value="NZ_LKHP01000006.1"/>
</dbReference>
<evidence type="ECO:0000313" key="14">
    <source>
        <dbReference type="EMBL" id="KRQ86783.1"/>
    </source>
</evidence>
<dbReference type="SUPFAM" id="SSF58014">
    <property type="entry name" value="Coiled-coil domain of nucleotide exchange factor GrpE"/>
    <property type="match status" value="1"/>
</dbReference>
<evidence type="ECO:0000313" key="15">
    <source>
        <dbReference type="Proteomes" id="UP000052015"/>
    </source>
</evidence>
<keyword evidence="5 10" id="KW-0346">Stress response</keyword>
<evidence type="ECO:0000256" key="9">
    <source>
        <dbReference type="ARBA" id="ARBA00076414"/>
    </source>
</evidence>
<dbReference type="NCBIfam" id="NF010757">
    <property type="entry name" value="PRK14160.1"/>
    <property type="match status" value="1"/>
</dbReference>
<feature type="compositionally biased region" description="Low complexity" evidence="13">
    <location>
        <begin position="1"/>
        <end position="10"/>
    </location>
</feature>
<evidence type="ECO:0000256" key="5">
    <source>
        <dbReference type="ARBA" id="ARBA00023016"/>
    </source>
</evidence>
<evidence type="ECO:0000256" key="12">
    <source>
        <dbReference type="RuleBase" id="RU004478"/>
    </source>
</evidence>
<dbReference type="GO" id="GO:0051082">
    <property type="term" value="F:unfolded protein binding"/>
    <property type="evidence" value="ECO:0007669"/>
    <property type="project" value="TreeGrafter"/>
</dbReference>
<keyword evidence="4 10" id="KW-0963">Cytoplasm</keyword>
<dbReference type="Gene3D" id="2.30.22.10">
    <property type="entry name" value="Head domain of nucleotide exchange factor GrpE"/>
    <property type="match status" value="1"/>
</dbReference>
<dbReference type="PRINTS" id="PR00773">
    <property type="entry name" value="GRPEPROTEIN"/>
</dbReference>
<dbReference type="FunFam" id="2.30.22.10:FF:000001">
    <property type="entry name" value="Protein GrpE"/>
    <property type="match status" value="1"/>
</dbReference>
<evidence type="ECO:0000256" key="6">
    <source>
        <dbReference type="ARBA" id="ARBA00023186"/>
    </source>
</evidence>
<sequence>MSQEQNLNELEQNENAELNEEKIEEQTAEEDSENNNEIEELNKKLMEKETQYQETLDLLKRTMADFDNFRKRTQREKETIYDDGFADAVKELLPVLDNLERATQYSDSEDKNALLEGVQMILKIFKDTLQKLGVEEIKADGEKFNPDFHNAIMHIEDENFEENTIVEVFQKGYKYKDKIIRYSLVKVAN</sequence>
<dbReference type="EMBL" id="LKHP01000006">
    <property type="protein sequence ID" value="KRQ86783.1"/>
    <property type="molecule type" value="Genomic_DNA"/>
</dbReference>
<dbReference type="GO" id="GO:0006457">
    <property type="term" value="P:protein folding"/>
    <property type="evidence" value="ECO:0007669"/>
    <property type="project" value="InterPro"/>
</dbReference>
<comment type="subcellular location">
    <subcellularLocation>
        <location evidence="1 10">Cytoplasm</location>
    </subcellularLocation>
</comment>
<keyword evidence="6 10" id="KW-0143">Chaperone</keyword>
<organism evidence="14 15">
    <name type="scientific">Caloramator mitchellensis</name>
    <dbReference type="NCBI Taxonomy" id="908809"/>
    <lineage>
        <taxon>Bacteria</taxon>
        <taxon>Bacillati</taxon>
        <taxon>Bacillota</taxon>
        <taxon>Clostridia</taxon>
        <taxon>Eubacteriales</taxon>
        <taxon>Clostridiaceae</taxon>
        <taxon>Caloramator</taxon>
    </lineage>
</organism>
<reference evidence="14 15" key="1">
    <citation type="submission" date="2015-09" db="EMBL/GenBank/DDBJ databases">
        <title>Draft genome sequence of a Caloramator mitchellensis, a moderate thermophile from the Great Artesian Basin of Australia.</title>
        <authorList>
            <person name="Patel B.K."/>
        </authorList>
    </citation>
    <scope>NUCLEOTIDE SEQUENCE [LARGE SCALE GENOMIC DNA]</scope>
    <source>
        <strain evidence="14 15">VF08</strain>
    </source>
</reference>
<dbReference type="GO" id="GO:0000774">
    <property type="term" value="F:adenyl-nucleotide exchange factor activity"/>
    <property type="evidence" value="ECO:0007669"/>
    <property type="project" value="InterPro"/>
</dbReference>
<evidence type="ECO:0000256" key="4">
    <source>
        <dbReference type="ARBA" id="ARBA00022490"/>
    </source>
</evidence>
<evidence type="ECO:0000256" key="11">
    <source>
        <dbReference type="RuleBase" id="RU000639"/>
    </source>
</evidence>
<comment type="similarity">
    <text evidence="2 10 12">Belongs to the GrpE family.</text>
</comment>
<dbReference type="PANTHER" id="PTHR21237:SF23">
    <property type="entry name" value="GRPE PROTEIN HOMOLOG, MITOCHONDRIAL"/>
    <property type="match status" value="1"/>
</dbReference>
<protein>
    <recommendedName>
        <fullName evidence="8 10">Protein GrpE</fullName>
    </recommendedName>
    <alternativeName>
        <fullName evidence="9 10">HSP-70 cofactor</fullName>
    </alternativeName>
</protein>
<dbReference type="OrthoDB" id="9812586at2"/>
<dbReference type="CDD" id="cd00446">
    <property type="entry name" value="GrpE"/>
    <property type="match status" value="1"/>
</dbReference>
<dbReference type="HAMAP" id="MF_01151">
    <property type="entry name" value="GrpE"/>
    <property type="match status" value="1"/>
</dbReference>
<dbReference type="Pfam" id="PF01025">
    <property type="entry name" value="GrpE"/>
    <property type="match status" value="1"/>
</dbReference>
<dbReference type="PROSITE" id="PS01071">
    <property type="entry name" value="GRPE"/>
    <property type="match status" value="1"/>
</dbReference>
<evidence type="ECO:0000256" key="7">
    <source>
        <dbReference type="ARBA" id="ARBA00053401"/>
    </source>
</evidence>
<feature type="region of interest" description="Disordered" evidence="13">
    <location>
        <begin position="1"/>
        <end position="43"/>
    </location>
</feature>
<dbReference type="SUPFAM" id="SSF51064">
    <property type="entry name" value="Head domain of nucleotide exchange factor GrpE"/>
    <property type="match status" value="1"/>
</dbReference>
<dbReference type="InterPro" id="IPR000740">
    <property type="entry name" value="GrpE"/>
</dbReference>
<dbReference type="AlphaFoldDB" id="A0A0R3K388"/>
<dbReference type="InterPro" id="IPR013805">
    <property type="entry name" value="GrpE_CC"/>
</dbReference>